<feature type="domain" description="AB hydrolase-1" evidence="7">
    <location>
        <begin position="77"/>
        <end position="321"/>
    </location>
</feature>
<evidence type="ECO:0000256" key="3">
    <source>
        <dbReference type="ARBA" id="ARBA00022487"/>
    </source>
</evidence>
<dbReference type="Proteomes" id="UP000011083">
    <property type="component" value="Unassembled WGS sequence"/>
</dbReference>
<dbReference type="EC" id="3.1.1.89" evidence="2"/>
<dbReference type="InterPro" id="IPR000073">
    <property type="entry name" value="AB_hydrolase_1"/>
</dbReference>
<comment type="similarity">
    <text evidence="1">Belongs to the AB hydrolase superfamily.</text>
</comment>
<evidence type="ECO:0000256" key="4">
    <source>
        <dbReference type="ARBA" id="ARBA00022801"/>
    </source>
</evidence>
<dbReference type="Pfam" id="PF25275">
    <property type="entry name" value="Golvesin_C"/>
    <property type="match status" value="1"/>
</dbReference>
<dbReference type="GO" id="GO:0051723">
    <property type="term" value="F:protein methylesterase activity"/>
    <property type="evidence" value="ECO:0007669"/>
    <property type="project" value="UniProtKB-EC"/>
</dbReference>
<evidence type="ECO:0000256" key="2">
    <source>
        <dbReference type="ARBA" id="ARBA00013111"/>
    </source>
</evidence>
<dbReference type="PANTHER" id="PTHR14189:SF0">
    <property type="entry name" value="PROTEIN PHOSPHATASE METHYLESTERASE 1"/>
    <property type="match status" value="1"/>
</dbReference>
<name>L8H2V5_ACACF</name>
<dbReference type="STRING" id="1257118.L8H2V5"/>
<dbReference type="InterPro" id="IPR033803">
    <property type="entry name" value="CBD-like_Golvesin-Xly"/>
</dbReference>
<dbReference type="InterPro" id="IPR012338">
    <property type="entry name" value="Beta-lactam/transpept-like"/>
</dbReference>
<dbReference type="EMBL" id="KB007933">
    <property type="protein sequence ID" value="ELR19567.1"/>
    <property type="molecule type" value="Genomic_DNA"/>
</dbReference>
<evidence type="ECO:0000259" key="8">
    <source>
        <dbReference type="Pfam" id="PF25275"/>
    </source>
</evidence>
<feature type="domain" description="Golvesin/Xly CBD-like" evidence="8">
    <location>
        <begin position="712"/>
        <end position="839"/>
    </location>
</feature>
<proteinExistence type="inferred from homology"/>
<feature type="compositionally biased region" description="Polar residues" evidence="6">
    <location>
        <begin position="21"/>
        <end position="30"/>
    </location>
</feature>
<comment type="catalytic activity">
    <reaction evidence="5">
        <text>[phosphatase 2A protein]-C-terminal L-leucine methyl ester + H2O = [phosphatase 2A protein]-C-terminal L-leucine + methanol + H(+)</text>
        <dbReference type="Rhea" id="RHEA:48548"/>
        <dbReference type="Rhea" id="RHEA-COMP:12134"/>
        <dbReference type="Rhea" id="RHEA-COMP:12135"/>
        <dbReference type="ChEBI" id="CHEBI:15377"/>
        <dbReference type="ChEBI" id="CHEBI:15378"/>
        <dbReference type="ChEBI" id="CHEBI:17790"/>
        <dbReference type="ChEBI" id="CHEBI:90516"/>
        <dbReference type="ChEBI" id="CHEBI:90517"/>
        <dbReference type="EC" id="3.1.1.89"/>
    </reaction>
</comment>
<evidence type="ECO:0000256" key="6">
    <source>
        <dbReference type="SAM" id="MobiDB-lite"/>
    </source>
</evidence>
<dbReference type="GeneID" id="14920355"/>
<accession>L8H2V5</accession>
<dbReference type="OrthoDB" id="194865at2759"/>
<evidence type="ECO:0000256" key="5">
    <source>
        <dbReference type="ARBA" id="ARBA00049203"/>
    </source>
</evidence>
<evidence type="ECO:0000313" key="10">
    <source>
        <dbReference type="Proteomes" id="UP000011083"/>
    </source>
</evidence>
<dbReference type="Gene3D" id="3.40.50.1820">
    <property type="entry name" value="alpha/beta hydrolase"/>
    <property type="match status" value="1"/>
</dbReference>
<dbReference type="VEuPathDB" id="AmoebaDB:ACA1_270620"/>
<organism evidence="9 10">
    <name type="scientific">Acanthamoeba castellanii (strain ATCC 30010 / Neff)</name>
    <dbReference type="NCBI Taxonomy" id="1257118"/>
    <lineage>
        <taxon>Eukaryota</taxon>
        <taxon>Amoebozoa</taxon>
        <taxon>Discosea</taxon>
        <taxon>Longamoebia</taxon>
        <taxon>Centramoebida</taxon>
        <taxon>Acanthamoebidae</taxon>
        <taxon>Acanthamoeba</taxon>
    </lineage>
</organism>
<dbReference type="KEGG" id="acan:ACA1_270620"/>
<dbReference type="InterPro" id="IPR016812">
    <property type="entry name" value="PPase_methylesterase_euk"/>
</dbReference>
<dbReference type="RefSeq" id="XP_004341653.1">
    <property type="nucleotide sequence ID" value="XM_004341605.1"/>
</dbReference>
<dbReference type="AlphaFoldDB" id="L8H2V5"/>
<dbReference type="SUPFAM" id="SSF53474">
    <property type="entry name" value="alpha/beta-Hydrolases"/>
    <property type="match status" value="1"/>
</dbReference>
<keyword evidence="10" id="KW-1185">Reference proteome</keyword>
<protein>
    <recommendedName>
        <fullName evidence="2">protein phosphatase methylesterase-1</fullName>
        <ecNumber evidence="2">3.1.1.89</ecNumber>
    </recommendedName>
</protein>
<dbReference type="PANTHER" id="PTHR14189">
    <property type="entry name" value="PROTEIN PHOSPHATASE METHYLESTERASE-1 RELATED"/>
    <property type="match status" value="1"/>
</dbReference>
<dbReference type="InterPro" id="IPR029058">
    <property type="entry name" value="AB_hydrolase_fold"/>
</dbReference>
<feature type="region of interest" description="Disordered" evidence="6">
    <location>
        <begin position="1"/>
        <end position="35"/>
    </location>
</feature>
<keyword evidence="3" id="KW-0719">Serine esterase</keyword>
<gene>
    <name evidence="9" type="ORF">ACA1_270620</name>
</gene>
<sequence length="857" mass="93344">MQRELFKGKGAMGPPAPKQASAGTSGSPSQDDAESSDIWAADLGWDRFFASCQDVAIPNTNDVFRVYFSGPDEGPLFVLLHGGGHSALSWAATVGALQQTARVLAFDFRGHGHTHTSDDSDLSIETLTSDVITLIRTLYSASPSSPIILVGHSLGGSVAIHTAISGQIKELSGLIVLDVVEGTAMASLNYMDTYLAKVPSSFPTLEQAIQWTVRSGSVHNLDSARVSVPPRLVRDESTGHYAWRTNLNLTKHYWEGWYQGLSKKARDPRDTCPAAKVLVLAGTDRLDTELMIGQMQGKFRVVVLADCGHCIQEDNPDKTAEILLDLKKRYDIIHSKNNTIPPNSGAVTSLSLFSLSLSLFHSGCQQYYHSVVEVGSMEDFGTSCDGTAFAFVSDDHLSNALAIARAAVLKVRNGTAYPMTRLDATVLLPPKGAPLVDSAGRTLNGGQRLPVPDRANKQTWRRGVYNPMAVAYPASCVKLTYLLSAMHWCEAQGKRYDCLDEHVRPMISISSNFETGVIVDIITKALNYEPASLDQRFMEWIKKRNSTKEYLESLNLLGNMNPLSKTYPSNSGETKYGAESLAIDKYGMNLMNPVCSATIILEAISGVVQPEAVDYIRNLLRHERYTGYTSFGFGLPPATVIRSKIGDAYDTVEEIAHIWLPNGREFILTAFSNGYEPNQPNPYDVSVLGLFAETFLENVPELNAGLPPRIRLDATDKSFFTVGKWQRAIAPGTYGSFYAFANEGANVSAGWDVHFDEAGMYEVSVWHPESDGFAATATATINHLHGATEATIYQRSYGGRWVYLGDWNFPAGLNKAALVVSPAERLSSAAPIVVNAVKFSKWPSCQGVVGAPCPLVP</sequence>
<evidence type="ECO:0000256" key="1">
    <source>
        <dbReference type="ARBA" id="ARBA00008645"/>
    </source>
</evidence>
<evidence type="ECO:0000313" key="9">
    <source>
        <dbReference type="EMBL" id="ELR19567.1"/>
    </source>
</evidence>
<reference evidence="9 10" key="1">
    <citation type="journal article" date="2013" name="Genome Biol.">
        <title>Genome of Acanthamoeba castellanii highlights extensive lateral gene transfer and early evolution of tyrosine kinase signaling.</title>
        <authorList>
            <person name="Clarke M."/>
            <person name="Lohan A.J."/>
            <person name="Liu B."/>
            <person name="Lagkouvardos I."/>
            <person name="Roy S."/>
            <person name="Zafar N."/>
            <person name="Bertelli C."/>
            <person name="Schilde C."/>
            <person name="Kianianmomeni A."/>
            <person name="Burglin T.R."/>
            <person name="Frech C."/>
            <person name="Turcotte B."/>
            <person name="Kopec K.O."/>
            <person name="Synnott J.M."/>
            <person name="Choo C."/>
            <person name="Paponov I."/>
            <person name="Finkler A."/>
            <person name="Soon Heng Tan C."/>
            <person name="Hutchins A.P."/>
            <person name="Weinmeier T."/>
            <person name="Rattei T."/>
            <person name="Chu J.S."/>
            <person name="Gimenez G."/>
            <person name="Irimia M."/>
            <person name="Rigden D.J."/>
            <person name="Fitzpatrick D.A."/>
            <person name="Lorenzo-Morales J."/>
            <person name="Bateman A."/>
            <person name="Chiu C.H."/>
            <person name="Tang P."/>
            <person name="Hegemann P."/>
            <person name="Fromm H."/>
            <person name="Raoult D."/>
            <person name="Greub G."/>
            <person name="Miranda-Saavedra D."/>
            <person name="Chen N."/>
            <person name="Nash P."/>
            <person name="Ginger M.L."/>
            <person name="Horn M."/>
            <person name="Schaap P."/>
            <person name="Caler L."/>
            <person name="Loftus B."/>
        </authorList>
    </citation>
    <scope>NUCLEOTIDE SEQUENCE [LARGE SCALE GENOMIC DNA]</scope>
    <source>
        <strain evidence="9 10">Neff</strain>
    </source>
</reference>
<dbReference type="Pfam" id="PF12697">
    <property type="entry name" value="Abhydrolase_6"/>
    <property type="match status" value="1"/>
</dbReference>
<keyword evidence="4 9" id="KW-0378">Hydrolase</keyword>
<dbReference type="Gene3D" id="3.40.710.10">
    <property type="entry name" value="DD-peptidase/beta-lactamase superfamily"/>
    <property type="match status" value="1"/>
</dbReference>
<dbReference type="SUPFAM" id="SSF56601">
    <property type="entry name" value="beta-lactamase/transpeptidase-like"/>
    <property type="match status" value="1"/>
</dbReference>
<evidence type="ECO:0000259" key="7">
    <source>
        <dbReference type="Pfam" id="PF12697"/>
    </source>
</evidence>